<dbReference type="PANTHER" id="PTHR14614:SF132">
    <property type="entry name" value="PROTEIN-LYSINE METHYLTRANSFERASE C42C1.13"/>
    <property type="match status" value="1"/>
</dbReference>
<name>A0A813FBL0_POLGL</name>
<dbReference type="Proteomes" id="UP000654075">
    <property type="component" value="Unassembled WGS sequence"/>
</dbReference>
<dbReference type="Pfam" id="PF10294">
    <property type="entry name" value="Methyltransf_16"/>
    <property type="match status" value="1"/>
</dbReference>
<evidence type="ECO:0000313" key="1">
    <source>
        <dbReference type="EMBL" id="CAE8611904.1"/>
    </source>
</evidence>
<accession>A0A813FBL0</accession>
<proteinExistence type="predicted"/>
<dbReference type="PANTHER" id="PTHR14614">
    <property type="entry name" value="HEPATOCELLULAR CARCINOMA-ASSOCIATED ANTIGEN"/>
    <property type="match status" value="1"/>
</dbReference>
<dbReference type="OrthoDB" id="413861at2759"/>
<dbReference type="EMBL" id="CAJNNV010025058">
    <property type="protein sequence ID" value="CAE8611904.1"/>
    <property type="molecule type" value="Genomic_DNA"/>
</dbReference>
<comment type="caution">
    <text evidence="1">The sequence shown here is derived from an EMBL/GenBank/DDBJ whole genome shotgun (WGS) entry which is preliminary data.</text>
</comment>
<keyword evidence="2" id="KW-1185">Reference proteome</keyword>
<reference evidence="1" key="1">
    <citation type="submission" date="2021-02" db="EMBL/GenBank/DDBJ databases">
        <authorList>
            <person name="Dougan E. K."/>
            <person name="Rhodes N."/>
            <person name="Thang M."/>
            <person name="Chan C."/>
        </authorList>
    </citation>
    <scope>NUCLEOTIDE SEQUENCE</scope>
</reference>
<sequence>MGNSSKERSTCPGCRAACGGCRPCSNSAEAGRGSLRGDPSEVRNGAAAVGAAKEGEAYTGARKHEEVDLGSTTVILETWPNFRIGSCAWPSGFLLAKALSEGLEGLPVVKGQQVAELGAGPGLPGLVCGKLGAASVSLTDYAELVPLLRQNIKLNGLEGNCSALALDWPLASQSSLAVARRPGSPLDVVLAADVVYFEEQDPLVDALEALMAPRQTVLVLAYRERTSSDRLYLQESILPRLEAPRRIDYGSPEHGSCEIYIGCLR</sequence>
<dbReference type="AlphaFoldDB" id="A0A813FBL0"/>
<dbReference type="Gene3D" id="3.40.50.150">
    <property type="entry name" value="Vaccinia Virus protein VP39"/>
    <property type="match status" value="1"/>
</dbReference>
<evidence type="ECO:0000313" key="2">
    <source>
        <dbReference type="Proteomes" id="UP000654075"/>
    </source>
</evidence>
<dbReference type="InterPro" id="IPR029063">
    <property type="entry name" value="SAM-dependent_MTases_sf"/>
</dbReference>
<protein>
    <recommendedName>
        <fullName evidence="3">Calmodulin-lysine N-methyltransferase</fullName>
    </recommendedName>
</protein>
<dbReference type="InterPro" id="IPR019410">
    <property type="entry name" value="Methyltransf_16"/>
</dbReference>
<organism evidence="1 2">
    <name type="scientific">Polarella glacialis</name>
    <name type="common">Dinoflagellate</name>
    <dbReference type="NCBI Taxonomy" id="89957"/>
    <lineage>
        <taxon>Eukaryota</taxon>
        <taxon>Sar</taxon>
        <taxon>Alveolata</taxon>
        <taxon>Dinophyceae</taxon>
        <taxon>Suessiales</taxon>
        <taxon>Suessiaceae</taxon>
        <taxon>Polarella</taxon>
    </lineage>
</organism>
<evidence type="ECO:0008006" key="3">
    <source>
        <dbReference type="Google" id="ProtNLM"/>
    </source>
</evidence>
<gene>
    <name evidence="1" type="ORF">PGLA1383_LOCUS29702</name>
</gene>
<dbReference type="SUPFAM" id="SSF53335">
    <property type="entry name" value="S-adenosyl-L-methionine-dependent methyltransferases"/>
    <property type="match status" value="1"/>
</dbReference>
<dbReference type="OMA" id="NFRIGSC"/>